<dbReference type="Proteomes" id="UP000236449">
    <property type="component" value="Unassembled WGS sequence"/>
</dbReference>
<dbReference type="OrthoDB" id="5906524at2"/>
<organism evidence="1 2">
    <name type="scientific">Vibrio diazotrophicus</name>
    <dbReference type="NCBI Taxonomy" id="685"/>
    <lineage>
        <taxon>Bacteria</taxon>
        <taxon>Pseudomonadati</taxon>
        <taxon>Pseudomonadota</taxon>
        <taxon>Gammaproteobacteria</taxon>
        <taxon>Vibrionales</taxon>
        <taxon>Vibrionaceae</taxon>
        <taxon>Vibrio</taxon>
    </lineage>
</organism>
<dbReference type="RefSeq" id="WP_102962634.1">
    <property type="nucleotide sequence ID" value="NZ_POSK01000002.1"/>
</dbReference>
<gene>
    <name evidence="1" type="ORF">C1N32_05275</name>
</gene>
<sequence length="139" mass="16052">MDKKELLKLYFQATVESAKIAKTLSATLDDIRQFSLKFDHEKVSEYNQKATDLSESLRKLHFERKELAGKLGCNHNRYATELVHRMSGKAQETIKKATDELHELVLECQNKTELHTRLVIQQQQVIQDAVESLRVEVNA</sequence>
<protein>
    <submittedName>
        <fullName evidence="1">ATPase</fullName>
    </submittedName>
</protein>
<reference evidence="1 2" key="1">
    <citation type="submission" date="2018-01" db="EMBL/GenBank/DDBJ databases">
        <title>Draft genome sequences of six Vibrio diazotrophicus strains isolated from deep-sea sediments of the Baltic Sea.</title>
        <authorList>
            <person name="Castillo D."/>
            <person name="Vandieken V."/>
            <person name="Chiang O."/>
            <person name="Middelboe M."/>
        </authorList>
    </citation>
    <scope>NUCLEOTIDE SEQUENCE [LARGE SCALE GENOMIC DNA]</scope>
    <source>
        <strain evidence="1 2">60.27F</strain>
    </source>
</reference>
<comment type="caution">
    <text evidence="1">The sequence shown here is derived from an EMBL/GenBank/DDBJ whole genome shotgun (WGS) entry which is preliminary data.</text>
</comment>
<dbReference type="AlphaFoldDB" id="A0A2J8HI75"/>
<proteinExistence type="predicted"/>
<dbReference type="InterPro" id="IPR036679">
    <property type="entry name" value="FlgN-like_sf"/>
</dbReference>
<dbReference type="Gene3D" id="1.20.58.300">
    <property type="entry name" value="FlgN-like"/>
    <property type="match status" value="1"/>
</dbReference>
<evidence type="ECO:0000313" key="2">
    <source>
        <dbReference type="Proteomes" id="UP000236449"/>
    </source>
</evidence>
<name>A0A2J8HI75_VIBDI</name>
<dbReference type="EMBL" id="POSK01000002">
    <property type="protein sequence ID" value="PNI06405.1"/>
    <property type="molecule type" value="Genomic_DNA"/>
</dbReference>
<dbReference type="GO" id="GO:0044780">
    <property type="term" value="P:bacterial-type flagellum assembly"/>
    <property type="evidence" value="ECO:0007669"/>
    <property type="project" value="InterPro"/>
</dbReference>
<evidence type="ECO:0000313" key="1">
    <source>
        <dbReference type="EMBL" id="PNI06405.1"/>
    </source>
</evidence>
<dbReference type="SUPFAM" id="SSF140566">
    <property type="entry name" value="FlgN-like"/>
    <property type="match status" value="1"/>
</dbReference>
<accession>A0A2J8HI75</accession>